<dbReference type="PANTHER" id="PTHR43869">
    <property type="entry name" value="GLYCINE BETAINE/PROLINE BETAINE TRANSPORT SYSTEM ATP-BINDING PROTEIN PROV"/>
    <property type="match status" value="1"/>
</dbReference>
<dbReference type="PROSITE" id="PS50893">
    <property type="entry name" value="ABC_TRANSPORTER_2"/>
    <property type="match status" value="1"/>
</dbReference>
<evidence type="ECO:0000259" key="1">
    <source>
        <dbReference type="PROSITE" id="PS50893"/>
    </source>
</evidence>
<dbReference type="SUPFAM" id="SSF52540">
    <property type="entry name" value="P-loop containing nucleoside triphosphate hydrolases"/>
    <property type="match status" value="1"/>
</dbReference>
<proteinExistence type="predicted"/>
<protein>
    <submittedName>
        <fullName evidence="2">ATP-binding cassette domain-containing protein</fullName>
    </submittedName>
</protein>
<dbReference type="InterPro" id="IPR051921">
    <property type="entry name" value="ABC_osmolyte_uptake_ATP-bind"/>
</dbReference>
<dbReference type="PANTHER" id="PTHR43869:SF1">
    <property type="entry name" value="GLYCINE BETAINE_PROLINE BETAINE TRANSPORT SYSTEM ATP-BINDING PROTEIN PROV"/>
    <property type="match status" value="1"/>
</dbReference>
<dbReference type="Pfam" id="PF00005">
    <property type="entry name" value="ABC_tran"/>
    <property type="match status" value="1"/>
</dbReference>
<dbReference type="OrthoDB" id="9802264at2"/>
<reference evidence="2 3" key="1">
    <citation type="submission" date="2019-08" db="EMBL/GenBank/DDBJ databases">
        <title>Bradyrhizobium hipponensis sp. nov., a rhizobium isolated from a Lupinus angustifolius root nodule in Tunisia.</title>
        <authorList>
            <person name="Off K."/>
            <person name="Rejili M."/>
            <person name="Mars M."/>
            <person name="Brachmann A."/>
            <person name="Marin M."/>
        </authorList>
    </citation>
    <scope>NUCLEOTIDE SEQUENCE [LARGE SCALE GENOMIC DNA]</scope>
    <source>
        <strain evidence="2 3">CTAW11</strain>
    </source>
</reference>
<evidence type="ECO:0000313" key="2">
    <source>
        <dbReference type="EMBL" id="TYL70689.1"/>
    </source>
</evidence>
<gene>
    <name evidence="2" type="ORF">FXB38_41190</name>
</gene>
<dbReference type="EMBL" id="VSSR01000128">
    <property type="protein sequence ID" value="TYL70689.1"/>
    <property type="molecule type" value="Genomic_DNA"/>
</dbReference>
<evidence type="ECO:0000313" key="3">
    <source>
        <dbReference type="Proteomes" id="UP000324853"/>
    </source>
</evidence>
<keyword evidence="2" id="KW-0547">Nucleotide-binding</keyword>
<feature type="domain" description="ABC transporter" evidence="1">
    <location>
        <begin position="66"/>
        <end position="250"/>
    </location>
</feature>
<dbReference type="GO" id="GO:0005524">
    <property type="term" value="F:ATP binding"/>
    <property type="evidence" value="ECO:0007669"/>
    <property type="project" value="UniProtKB-KW"/>
</dbReference>
<name>A0A5S4VTS1_9BRAD</name>
<dbReference type="Gene3D" id="3.40.50.300">
    <property type="entry name" value="P-loop containing nucleotide triphosphate hydrolases"/>
    <property type="match status" value="1"/>
</dbReference>
<accession>A0A5S4VTS1</accession>
<dbReference type="Proteomes" id="UP000324853">
    <property type="component" value="Unassembled WGS sequence"/>
</dbReference>
<dbReference type="AlphaFoldDB" id="A0A5S4VTS1"/>
<keyword evidence="3" id="KW-1185">Reference proteome</keyword>
<comment type="caution">
    <text evidence="2">The sequence shown here is derived from an EMBL/GenBank/DDBJ whole genome shotgun (WGS) entry which is preliminary data.</text>
</comment>
<keyword evidence="2" id="KW-0067">ATP-binding</keyword>
<sequence length="250" mass="28084">MYTSLLTSRAPSVSFRCTKSSKRRHGGIPMREASAHRDIVVACAGVWKIFGQRVSEAIEAAKRHGVDKDEMLARFHCVIAVRDVSFAIRRGEILCIMGLSDCGKSTLVRHINPLIAPTEGEILINGEDIGACDTKRLRHISAAEIAMVFQNFALLPHSTVRDNVAFGLELRNLSKMARWDRAQRIIEQMGPKGWEDRFPSELWGGMCQRVRIARAMAVDPSILLVDEVDEPFSVLDPLIRRDLQSQFLEM</sequence>
<dbReference type="InterPro" id="IPR027417">
    <property type="entry name" value="P-loop_NTPase"/>
</dbReference>
<organism evidence="2 3">
    <name type="scientific">Bradyrhizobium cytisi</name>
    <dbReference type="NCBI Taxonomy" id="515489"/>
    <lineage>
        <taxon>Bacteria</taxon>
        <taxon>Pseudomonadati</taxon>
        <taxon>Pseudomonadota</taxon>
        <taxon>Alphaproteobacteria</taxon>
        <taxon>Hyphomicrobiales</taxon>
        <taxon>Nitrobacteraceae</taxon>
        <taxon>Bradyrhizobium</taxon>
    </lineage>
</organism>
<dbReference type="GO" id="GO:0016887">
    <property type="term" value="F:ATP hydrolysis activity"/>
    <property type="evidence" value="ECO:0007669"/>
    <property type="project" value="InterPro"/>
</dbReference>
<dbReference type="InterPro" id="IPR003439">
    <property type="entry name" value="ABC_transporter-like_ATP-bd"/>
</dbReference>